<dbReference type="PANTHER" id="PTHR42862">
    <property type="entry name" value="DELTA-1-PYRROLINE-5-CARBOXYLATE DEHYDROGENASE 1, ISOFORM A-RELATED"/>
    <property type="match status" value="1"/>
</dbReference>
<sequence length="545" mass="61875">MSNIFRINYNGVNFSCNCAYLSLGCKRYFKNMMNYNQNSMDSKALFESLDKLQETVFRVPINIGDNSIVSSDEQLQVHPHNHRRTLVKFYYANTQQIKLGIETALCSKKYWQGTNLKERAEIWRKCADIIAEEDRHMLNAAIMLGQAKTPKEAEKDTFQLIDLLRKSADYIMRLSKINLSNSNPERIKTTYFQRPLNGFVTAISPFNHNNFSAHLALSPALMGNCVLWKPSSNSIYSDYLVWKATKKAGLPPGVLNFIPCNGNLFVDVVTKSPYFGGLNFAGRTTNFHNIFNVTYLRIKNFKSYPRMVAECSTKNFHFVHESADVNVVAEATAQAAFEYSGQKCSACSCIYVPETLWIQLKKELLDQIACIKVGDPCDFTSVTSAVISELSYERIIKYIKRASDESKCQIIYGGNYCKSHGYFIEPTVVVCNDPLDPLMTQDICGPVLSVYLYKNNELDKIVNLLLKESRYAYTASVFAESKIAHKLIERLSSVSNNFYINESCTGNIMGHPKFSGSRLSGTNDHKSSKFYFMRWACQQLIEEAS</sequence>
<dbReference type="CTD" id="40434"/>
<dbReference type="GO" id="GO:0003842">
    <property type="term" value="F:L-glutamate gamma-semialdehyde dehydrogenase activity"/>
    <property type="evidence" value="ECO:0007669"/>
    <property type="project" value="UniProtKB-EC"/>
</dbReference>
<dbReference type="GeneID" id="105224253"/>
<dbReference type="KEGG" id="bdr:105224253"/>
<evidence type="ECO:0000256" key="1">
    <source>
        <dbReference type="ARBA" id="ARBA00004786"/>
    </source>
</evidence>
<feature type="domain" description="Aldehyde dehydrogenase" evidence="6">
    <location>
        <begin position="73"/>
        <end position="528"/>
    </location>
</feature>
<dbReference type="Gene3D" id="3.40.309.10">
    <property type="entry name" value="Aldehyde Dehydrogenase, Chain A, domain 2"/>
    <property type="match status" value="1"/>
</dbReference>
<evidence type="ECO:0000256" key="4">
    <source>
        <dbReference type="ARBA" id="ARBA00023027"/>
    </source>
</evidence>
<dbReference type="InterPro" id="IPR016160">
    <property type="entry name" value="Ald_DH_CS_CYS"/>
</dbReference>
<dbReference type="InterPro" id="IPR015590">
    <property type="entry name" value="Aldehyde_DH_dom"/>
</dbReference>
<evidence type="ECO:0000313" key="7">
    <source>
        <dbReference type="EMBL" id="JAC47324.1"/>
    </source>
</evidence>
<dbReference type="PANTHER" id="PTHR42862:SF1">
    <property type="entry name" value="DELTA-1-PYRROLINE-5-CARBOXYLATE DEHYDROGENASE 2, ISOFORM A-RELATED"/>
    <property type="match status" value="1"/>
</dbReference>
<dbReference type="InterPro" id="IPR050485">
    <property type="entry name" value="Proline_metab_enzyme"/>
</dbReference>
<dbReference type="Gene3D" id="3.40.605.10">
    <property type="entry name" value="Aldehyde Dehydrogenase, Chain A, domain 1"/>
    <property type="match status" value="1"/>
</dbReference>
<proteinExistence type="predicted"/>
<dbReference type="AlphaFoldDB" id="A0A034VY12"/>
<dbReference type="PROSITE" id="PS00070">
    <property type="entry name" value="ALDEHYDE_DEHYDR_CYS"/>
    <property type="match status" value="1"/>
</dbReference>
<dbReference type="InterPro" id="IPR016161">
    <property type="entry name" value="Ald_DH/histidinol_DH"/>
</dbReference>
<organism evidence="7">
    <name type="scientific">Bactrocera dorsalis</name>
    <name type="common">Oriental fruit fly</name>
    <name type="synonym">Dacus dorsalis</name>
    <dbReference type="NCBI Taxonomy" id="27457"/>
    <lineage>
        <taxon>Eukaryota</taxon>
        <taxon>Metazoa</taxon>
        <taxon>Ecdysozoa</taxon>
        <taxon>Arthropoda</taxon>
        <taxon>Hexapoda</taxon>
        <taxon>Insecta</taxon>
        <taxon>Pterygota</taxon>
        <taxon>Neoptera</taxon>
        <taxon>Endopterygota</taxon>
        <taxon>Diptera</taxon>
        <taxon>Brachycera</taxon>
        <taxon>Muscomorpha</taxon>
        <taxon>Tephritoidea</taxon>
        <taxon>Tephritidae</taxon>
        <taxon>Bactrocera</taxon>
        <taxon>Bactrocera</taxon>
    </lineage>
</organism>
<keyword evidence="3" id="KW-0560">Oxidoreductase</keyword>
<evidence type="ECO:0000256" key="2">
    <source>
        <dbReference type="ARBA" id="ARBA00012884"/>
    </source>
</evidence>
<keyword evidence="4" id="KW-0520">NAD</keyword>
<dbReference type="GO" id="GO:0005759">
    <property type="term" value="C:mitochondrial matrix"/>
    <property type="evidence" value="ECO:0007669"/>
    <property type="project" value="TreeGrafter"/>
</dbReference>
<dbReference type="SUPFAM" id="SSF53720">
    <property type="entry name" value="ALDH-like"/>
    <property type="match status" value="1"/>
</dbReference>
<protein>
    <recommendedName>
        <fullName evidence="2">L-glutamate gamma-semialdehyde dehydrogenase</fullName>
        <ecNumber evidence="2">1.2.1.88</ecNumber>
    </recommendedName>
</protein>
<name>A0A034VY12_BACDO</name>
<dbReference type="EC" id="1.2.1.88" evidence="2"/>
<dbReference type="Pfam" id="PF00171">
    <property type="entry name" value="Aldedh"/>
    <property type="match status" value="1"/>
</dbReference>
<dbReference type="InterPro" id="IPR016163">
    <property type="entry name" value="Ald_DH_C"/>
</dbReference>
<dbReference type="OrthoDB" id="5322683at2759"/>
<evidence type="ECO:0000256" key="5">
    <source>
        <dbReference type="ARBA" id="ARBA00048142"/>
    </source>
</evidence>
<dbReference type="EMBL" id="GAKP01011628">
    <property type="protein sequence ID" value="JAC47324.1"/>
    <property type="molecule type" value="Transcribed_RNA"/>
</dbReference>
<gene>
    <name evidence="7" type="primary">AL4A1</name>
</gene>
<dbReference type="PROSITE" id="PS51257">
    <property type="entry name" value="PROKAR_LIPOPROTEIN"/>
    <property type="match status" value="1"/>
</dbReference>
<dbReference type="InterPro" id="IPR016162">
    <property type="entry name" value="Ald_DH_N"/>
</dbReference>
<evidence type="ECO:0000256" key="3">
    <source>
        <dbReference type="ARBA" id="ARBA00023002"/>
    </source>
</evidence>
<dbReference type="GO" id="GO:0010133">
    <property type="term" value="P:L-proline catabolic process to L-glutamate"/>
    <property type="evidence" value="ECO:0007669"/>
    <property type="project" value="TreeGrafter"/>
</dbReference>
<dbReference type="RefSeq" id="XP_011200580.3">
    <property type="nucleotide sequence ID" value="XM_011202278.3"/>
</dbReference>
<comment type="pathway">
    <text evidence="1">Amino-acid degradation; L-proline degradation into L-glutamate; L-glutamate from L-proline: step 2/2.</text>
</comment>
<evidence type="ECO:0000259" key="6">
    <source>
        <dbReference type="Pfam" id="PF00171"/>
    </source>
</evidence>
<accession>A0A034VY12</accession>
<reference evidence="7" key="1">
    <citation type="journal article" date="2014" name="BMC Genomics">
        <title>Characterizing the developmental transcriptome of the oriental fruit fly, Bactrocera dorsalis (Diptera: Tephritidae) through comparative genomic analysis with Drosophila melanogaster utilizing modENCODE datasets.</title>
        <authorList>
            <person name="Geib S.M."/>
            <person name="Calla B."/>
            <person name="Hall B."/>
            <person name="Hou S."/>
            <person name="Manoukis N.C."/>
        </authorList>
    </citation>
    <scope>NUCLEOTIDE SEQUENCE</scope>
    <source>
        <strain evidence="7">Punador</strain>
    </source>
</reference>
<dbReference type="FunFam" id="3.40.309.10:FF:000005">
    <property type="entry name" value="1-pyrroline-5-carboxylate dehydrogenase 1"/>
    <property type="match status" value="1"/>
</dbReference>
<comment type="catalytic activity">
    <reaction evidence="5">
        <text>L-glutamate 5-semialdehyde + NAD(+) + H2O = L-glutamate + NADH + 2 H(+)</text>
        <dbReference type="Rhea" id="RHEA:30235"/>
        <dbReference type="ChEBI" id="CHEBI:15377"/>
        <dbReference type="ChEBI" id="CHEBI:15378"/>
        <dbReference type="ChEBI" id="CHEBI:29985"/>
        <dbReference type="ChEBI" id="CHEBI:57540"/>
        <dbReference type="ChEBI" id="CHEBI:57945"/>
        <dbReference type="ChEBI" id="CHEBI:58066"/>
        <dbReference type="EC" id="1.2.1.88"/>
    </reaction>
</comment>